<reference evidence="2" key="1">
    <citation type="submission" date="2022-10" db="EMBL/GenBank/DDBJ databases">
        <title>The complete genomes of actinobacterial strains from the NBC collection.</title>
        <authorList>
            <person name="Joergensen T.S."/>
            <person name="Alvarez Arevalo M."/>
            <person name="Sterndorff E.B."/>
            <person name="Faurdal D."/>
            <person name="Vuksanovic O."/>
            <person name="Mourched A.-S."/>
            <person name="Charusanti P."/>
            <person name="Shaw S."/>
            <person name="Blin K."/>
            <person name="Weber T."/>
        </authorList>
    </citation>
    <scope>NUCLEOTIDE SEQUENCE</scope>
    <source>
        <strain evidence="2">NBC_00093</strain>
    </source>
</reference>
<gene>
    <name evidence="2" type="ORF">OHA22_20115</name>
</gene>
<dbReference type="SUPFAM" id="SSF48452">
    <property type="entry name" value="TPR-like"/>
    <property type="match status" value="2"/>
</dbReference>
<proteinExistence type="predicted"/>
<sequence length="779" mass="84401">MLAALSTLGVTNREHGWIRGVAASSGGLMFWRSLRPWVVLIGVSGGGAAAVLAWGSWLPAGVAAVVAASGAALVGVFTADAQGVLAERRRRGVGALPAPGVGGRGKSCRVRDLADPIGLGVHPAAIRREPATEVDRLPLFVRRDRFGEVLQRISVGGFVLIVGESTAGKSRLAFEAMREAVPDHVFFRAHPGQDLDALATEVAGIRRCVVWFDEFDQFLRVGGLTVEMVTTMLAGTRRHVVLLASMRSKEYDRYSARQRDVTDAATWRAGREVLLSAPDPVELDRLWTSGEVERARATADDPRVTVAAQGVGNRFGVAELLAAGPELVKDWTHAWHAGEHPRGAALVAAAVDCRRMGLHRPVDRELLVQLHESYLDAQGGAVLRPESVEDALAWATSAVQGASSLLLPERGAYLAFDYLIDLPGLPAVPHSSWLVLLEAASPEEAFDIGWAAVDLMRPALALRAFDLARSHGVLDADYAHAIALGNAGRPTDAVHRLTDLLGQRRRSLGENHPDTLTARHDIARYLGEAGKHHDAVRILDQVVADRGRVLGADHEHTLVTRSSRARFLRETGDVQGALVGLREVLPDQERVLGVDHLDVLLTRQELARTLGRAGQVADALTHMAQVQADQERVLGHSHPQVLSTRYERAVLTGQIGDAAEAVRQLKGIVADQERVLGPHSRTLSTRHQLGKFLAEAGNLEEGIRQLDDVIAGQLELHGPQHPRTLATRYDHARLTRFSAGHEQARDLLGALERDCQQILGDTHPQTVQVRAERARWASP</sequence>
<dbReference type="PANTHER" id="PTHR46082:SF6">
    <property type="entry name" value="AAA+ ATPASE DOMAIN-CONTAINING PROTEIN-RELATED"/>
    <property type="match status" value="1"/>
</dbReference>
<dbReference type="Gene3D" id="1.25.40.10">
    <property type="entry name" value="Tetratricopeptide repeat domain"/>
    <property type="match status" value="2"/>
</dbReference>
<feature type="transmembrane region" description="Helical" evidence="1">
    <location>
        <begin position="37"/>
        <end position="55"/>
    </location>
</feature>
<dbReference type="AlphaFoldDB" id="A0AAU2A2T5"/>
<evidence type="ECO:0000256" key="1">
    <source>
        <dbReference type="SAM" id="Phobius"/>
    </source>
</evidence>
<keyword evidence="1" id="KW-0812">Transmembrane</keyword>
<dbReference type="InterPro" id="IPR011990">
    <property type="entry name" value="TPR-like_helical_dom_sf"/>
</dbReference>
<protein>
    <submittedName>
        <fullName evidence="2">Tetratricopeptide repeat protein</fullName>
    </submittedName>
</protein>
<dbReference type="EMBL" id="CP108222">
    <property type="protein sequence ID" value="WTT17679.1"/>
    <property type="molecule type" value="Genomic_DNA"/>
</dbReference>
<organism evidence="2">
    <name type="scientific">Streptomyces sp. NBC_00093</name>
    <dbReference type="NCBI Taxonomy" id="2975649"/>
    <lineage>
        <taxon>Bacteria</taxon>
        <taxon>Bacillati</taxon>
        <taxon>Actinomycetota</taxon>
        <taxon>Actinomycetes</taxon>
        <taxon>Kitasatosporales</taxon>
        <taxon>Streptomycetaceae</taxon>
        <taxon>Streptomyces</taxon>
    </lineage>
</organism>
<dbReference type="SUPFAM" id="SSF52540">
    <property type="entry name" value="P-loop containing nucleoside triphosphate hydrolases"/>
    <property type="match status" value="1"/>
</dbReference>
<feature type="transmembrane region" description="Helical" evidence="1">
    <location>
        <begin position="61"/>
        <end position="81"/>
    </location>
</feature>
<evidence type="ECO:0000313" key="2">
    <source>
        <dbReference type="EMBL" id="WTT17679.1"/>
    </source>
</evidence>
<dbReference type="Pfam" id="PF13424">
    <property type="entry name" value="TPR_12"/>
    <property type="match status" value="2"/>
</dbReference>
<keyword evidence="1" id="KW-1133">Transmembrane helix</keyword>
<accession>A0AAU2A2T5</accession>
<dbReference type="InterPro" id="IPR053137">
    <property type="entry name" value="NLR-like"/>
</dbReference>
<keyword evidence="1" id="KW-0472">Membrane</keyword>
<dbReference type="Pfam" id="PF13374">
    <property type="entry name" value="TPR_10"/>
    <property type="match status" value="2"/>
</dbReference>
<dbReference type="PANTHER" id="PTHR46082">
    <property type="entry name" value="ATP/GTP-BINDING PROTEIN-RELATED"/>
    <property type="match status" value="1"/>
</dbReference>
<dbReference type="InterPro" id="IPR027417">
    <property type="entry name" value="P-loop_NTPase"/>
</dbReference>
<name>A0AAU2A2T5_9ACTN</name>